<evidence type="ECO:0000313" key="12">
    <source>
        <dbReference type="Proteomes" id="UP000007110"/>
    </source>
</evidence>
<dbReference type="KEGG" id="spu:756518"/>
<dbReference type="EnsemblMetazoa" id="XM_001195486">
    <property type="protein sequence ID" value="XP_001195486"/>
    <property type="gene ID" value="LOC756518"/>
</dbReference>
<evidence type="ECO:0000256" key="3">
    <source>
        <dbReference type="ARBA" id="ARBA00022448"/>
    </source>
</evidence>
<dbReference type="Pfam" id="PF04178">
    <property type="entry name" value="Got1"/>
    <property type="match status" value="1"/>
</dbReference>
<name>A0A7M7G3X1_STRPU</name>
<dbReference type="InParanoid" id="A0A7M7G3X1"/>
<evidence type="ECO:0000256" key="10">
    <source>
        <dbReference type="SAM" id="MobiDB-lite"/>
    </source>
</evidence>
<evidence type="ECO:0000256" key="1">
    <source>
        <dbReference type="ARBA" id="ARBA00003566"/>
    </source>
</evidence>
<feature type="transmembrane region" description="Helical" evidence="9">
    <location>
        <begin position="128"/>
        <end position="149"/>
    </location>
</feature>
<keyword evidence="6 9" id="KW-1133">Transmembrane helix</keyword>
<evidence type="ECO:0000313" key="11">
    <source>
        <dbReference type="EnsemblMetazoa" id="XP_001195486"/>
    </source>
</evidence>
<feature type="region of interest" description="Disordered" evidence="10">
    <location>
        <begin position="1"/>
        <end position="75"/>
    </location>
</feature>
<dbReference type="AlphaFoldDB" id="A0A7M7G3X1"/>
<dbReference type="GO" id="GO:0015031">
    <property type="term" value="P:protein transport"/>
    <property type="evidence" value="ECO:0007669"/>
    <property type="project" value="UniProtKB-KW"/>
</dbReference>
<organism evidence="11 12">
    <name type="scientific">Strongylocentrotus purpuratus</name>
    <name type="common">Purple sea urchin</name>
    <dbReference type="NCBI Taxonomy" id="7668"/>
    <lineage>
        <taxon>Eukaryota</taxon>
        <taxon>Metazoa</taxon>
        <taxon>Echinodermata</taxon>
        <taxon>Eleutherozoa</taxon>
        <taxon>Echinozoa</taxon>
        <taxon>Echinoidea</taxon>
        <taxon>Euechinoidea</taxon>
        <taxon>Echinacea</taxon>
        <taxon>Camarodonta</taxon>
        <taxon>Echinidea</taxon>
        <taxon>Strongylocentrotidae</taxon>
        <taxon>Strongylocentrotus</taxon>
    </lineage>
</organism>
<comment type="similarity">
    <text evidence="8 9">Belongs to the SFT2 family.</text>
</comment>
<dbReference type="InterPro" id="IPR011691">
    <property type="entry name" value="Vesicle_transpt_SFT2"/>
</dbReference>
<evidence type="ECO:0000256" key="8">
    <source>
        <dbReference type="ARBA" id="ARBA00025800"/>
    </source>
</evidence>
<protein>
    <recommendedName>
        <fullName evidence="9">Vesicle transport protein</fullName>
    </recommendedName>
</protein>
<dbReference type="GO" id="GO:0016192">
    <property type="term" value="P:vesicle-mediated transport"/>
    <property type="evidence" value="ECO:0007669"/>
    <property type="project" value="InterPro"/>
</dbReference>
<dbReference type="PANTHER" id="PTHR23137">
    <property type="entry name" value="VESICLE TRANSPORT PROTEIN-RELATED"/>
    <property type="match status" value="1"/>
</dbReference>
<dbReference type="GO" id="GO:0012505">
    <property type="term" value="C:endomembrane system"/>
    <property type="evidence" value="ECO:0007669"/>
    <property type="project" value="UniProtKB-ARBA"/>
</dbReference>
<feature type="transmembrane region" description="Helical" evidence="9">
    <location>
        <begin position="185"/>
        <end position="206"/>
    </location>
</feature>
<evidence type="ECO:0000256" key="6">
    <source>
        <dbReference type="ARBA" id="ARBA00022989"/>
    </source>
</evidence>
<evidence type="ECO:0000256" key="9">
    <source>
        <dbReference type="RuleBase" id="RU363111"/>
    </source>
</evidence>
<dbReference type="PANTHER" id="PTHR23137:SF36">
    <property type="entry name" value="VESICLE TRANSPORT PROTEIN SFT2C"/>
    <property type="match status" value="1"/>
</dbReference>
<keyword evidence="4 9" id="KW-0812">Transmembrane</keyword>
<keyword evidence="7 9" id="KW-0472">Membrane</keyword>
<dbReference type="GO" id="GO:0016020">
    <property type="term" value="C:membrane"/>
    <property type="evidence" value="ECO:0007669"/>
    <property type="project" value="UniProtKB-SubCell"/>
</dbReference>
<feature type="transmembrane region" description="Helical" evidence="9">
    <location>
        <begin position="96"/>
        <end position="116"/>
    </location>
</feature>
<comment type="function">
    <text evidence="1 9">May be involved in fusion of retrograde transport vesicles derived from an endocytic compartment with the Golgi complex.</text>
</comment>
<dbReference type="Proteomes" id="UP000007110">
    <property type="component" value="Unassembled WGS sequence"/>
</dbReference>
<proteinExistence type="inferred from homology"/>
<evidence type="ECO:0000256" key="7">
    <source>
        <dbReference type="ARBA" id="ARBA00023136"/>
    </source>
</evidence>
<dbReference type="RefSeq" id="XP_001195486.3">
    <property type="nucleotide sequence ID" value="XM_001195486.4"/>
</dbReference>
<keyword evidence="5 9" id="KW-0653">Protein transport</keyword>
<comment type="subcellular location">
    <subcellularLocation>
        <location evidence="2 9">Membrane</location>
        <topology evidence="2 9">Multi-pass membrane protein</topology>
    </subcellularLocation>
</comment>
<dbReference type="FunCoup" id="A0A7M7G3X1">
    <property type="interactions" value="1334"/>
</dbReference>
<reference evidence="12" key="1">
    <citation type="submission" date="2015-02" db="EMBL/GenBank/DDBJ databases">
        <title>Genome sequencing for Strongylocentrotus purpuratus.</title>
        <authorList>
            <person name="Murali S."/>
            <person name="Liu Y."/>
            <person name="Vee V."/>
            <person name="English A."/>
            <person name="Wang M."/>
            <person name="Skinner E."/>
            <person name="Han Y."/>
            <person name="Muzny D.M."/>
            <person name="Worley K.C."/>
            <person name="Gibbs R.A."/>
        </authorList>
    </citation>
    <scope>NUCLEOTIDE SEQUENCE</scope>
</reference>
<evidence type="ECO:0000256" key="4">
    <source>
        <dbReference type="ARBA" id="ARBA00022692"/>
    </source>
</evidence>
<dbReference type="OrthoDB" id="660759at2759"/>
<dbReference type="OMA" id="GLMFFTR"/>
<reference evidence="11" key="2">
    <citation type="submission" date="2021-01" db="UniProtKB">
        <authorList>
            <consortium name="EnsemblMetazoa"/>
        </authorList>
    </citation>
    <scope>IDENTIFICATION</scope>
</reference>
<dbReference type="InterPro" id="IPR007305">
    <property type="entry name" value="Vesicle_transpt_Got1/SFT2"/>
</dbReference>
<sequence length="234" mass="25318">MADLKSDLQSYLSTSSKSLSQSSGSLSSGAKSTMNSMTSWFSGSKDGHRDGDVEASGNLLTGGTPKESKDGGDTNGWFTQAEKDPFCPSLSRQQRIIGFMGCLAAGVFCFVLAWTFAPLIVVKPRKFALLYTLGSVFSVGSFSLLWGPMNHLKHLCSAQRFPFTATYFGTMFATLYFSMIKQVTLMTIVCALLQMLALVWYVMSYIPGGQTGLKFFTKVFTSIAGKAVSSTLPV</sequence>
<dbReference type="GO" id="GO:0005737">
    <property type="term" value="C:cytoplasm"/>
    <property type="evidence" value="ECO:0007669"/>
    <property type="project" value="UniProtKB-ARBA"/>
</dbReference>
<feature type="transmembrane region" description="Helical" evidence="9">
    <location>
        <begin position="161"/>
        <end position="179"/>
    </location>
</feature>
<feature type="compositionally biased region" description="Low complexity" evidence="10">
    <location>
        <begin position="7"/>
        <end position="33"/>
    </location>
</feature>
<evidence type="ECO:0000256" key="5">
    <source>
        <dbReference type="ARBA" id="ARBA00022927"/>
    </source>
</evidence>
<dbReference type="GeneID" id="756518"/>
<keyword evidence="3 9" id="KW-0813">Transport</keyword>
<accession>A0A7M7G3X1</accession>
<evidence type="ECO:0000256" key="2">
    <source>
        <dbReference type="ARBA" id="ARBA00004141"/>
    </source>
</evidence>
<keyword evidence="12" id="KW-1185">Reference proteome</keyword>